<dbReference type="RefSeq" id="WP_166691816.1">
    <property type="nucleotide sequence ID" value="NZ_WAEL01000003.1"/>
</dbReference>
<comment type="caution">
    <text evidence="1">The sequence shown here is derived from an EMBL/GenBank/DDBJ whole genome shotgun (WGS) entry which is preliminary data.</text>
</comment>
<dbReference type="Pfam" id="PF13585">
    <property type="entry name" value="CHU_C"/>
    <property type="match status" value="1"/>
</dbReference>
<evidence type="ECO:0000313" key="2">
    <source>
        <dbReference type="Proteomes" id="UP000606008"/>
    </source>
</evidence>
<evidence type="ECO:0000313" key="1">
    <source>
        <dbReference type="EMBL" id="NID10556.1"/>
    </source>
</evidence>
<protein>
    <submittedName>
        <fullName evidence="1">Gliding motility-associated C-terminal domain-containing protein</fullName>
    </submittedName>
</protein>
<dbReference type="NCBIfam" id="TIGR04131">
    <property type="entry name" value="Bac_Flav_CTERM"/>
    <property type="match status" value="1"/>
</dbReference>
<name>A0ABX0QDQ3_9BACT</name>
<organism evidence="1 2">
    <name type="scientific">Fibrivirga algicola</name>
    <dbReference type="NCBI Taxonomy" id="2950420"/>
    <lineage>
        <taxon>Bacteria</taxon>
        <taxon>Pseudomonadati</taxon>
        <taxon>Bacteroidota</taxon>
        <taxon>Cytophagia</taxon>
        <taxon>Cytophagales</taxon>
        <taxon>Spirosomataceae</taxon>
        <taxon>Fibrivirga</taxon>
    </lineage>
</organism>
<sequence length="589" mass="61423">MKFSYSSQYKCKLSVDLVKTYTVKGIGCALLGLIGLATTVLAGEVPNVTRPVSQTCQPPGPPIVNGERTSVCRGETIALTATGCLGTVVWSTGERGSSIRVTPYQTTRYTAICRLPDGCVSCFAEAYTVTVGTPEAPVVTAENTVVCTGDVVSLTAANCSGTVQWTDASLSGYSPTARVLQPTIFQATCTKNGCTSAPSLPLVVGVATPAVPALIRLSGDGDVCAGQSVQLNAGYCAGQVRWSDGGLGADRTLIAHQTLRLRAVCRVGTCQSDSSSALTIVVRPGQVTKLSQTTLQNACPFLTADLAKAIDGVFQASQVYEFRTGPAPDAPEVATPGAVLAGTYYLSARTFSGCLSQPVAVSVVITACANGIAPCLSNPPAVSLSLDSLDLNRGLVCLKARVRGVVTTSGQLPAAWSCSGTGLFTGQQTLQPRYVASETDRQTGLVTFSITTPDPDGVGPCVAGAAKLAVVVSQSSTTPRTDSTNVIIKQPVTPEGTVFIPEGFSPNGDGINDRFVIQGVPATATVDLEVFNRWGYKVYADSNYKNDWEGQANQGIRAAGNQGLPDGTYFYVVRISDGREYVKFLTIAR</sequence>
<gene>
    <name evidence="1" type="ORF">F7231_10275</name>
</gene>
<proteinExistence type="predicted"/>
<reference evidence="1" key="1">
    <citation type="submission" date="2024-05" db="EMBL/GenBank/DDBJ databases">
        <authorList>
            <person name="Jung D.-H."/>
        </authorList>
    </citation>
    <scope>NUCLEOTIDE SEQUENCE</scope>
    <source>
        <strain evidence="1">JA-25</strain>
    </source>
</reference>
<accession>A0ABX0QDQ3</accession>
<dbReference type="EMBL" id="WAEL01000003">
    <property type="protein sequence ID" value="NID10556.1"/>
    <property type="molecule type" value="Genomic_DNA"/>
</dbReference>
<dbReference type="InterPro" id="IPR026341">
    <property type="entry name" value="T9SS_type_B"/>
</dbReference>
<dbReference type="Proteomes" id="UP000606008">
    <property type="component" value="Unassembled WGS sequence"/>
</dbReference>
<keyword evidence="2" id="KW-1185">Reference proteome</keyword>